<dbReference type="Proteomes" id="UP001246473">
    <property type="component" value="Unassembled WGS sequence"/>
</dbReference>
<organism evidence="1 2">
    <name type="scientific">Paraburkholderia fungorum</name>
    <dbReference type="NCBI Taxonomy" id="134537"/>
    <lineage>
        <taxon>Bacteria</taxon>
        <taxon>Pseudomonadati</taxon>
        <taxon>Pseudomonadota</taxon>
        <taxon>Betaproteobacteria</taxon>
        <taxon>Burkholderiales</taxon>
        <taxon>Burkholderiaceae</taxon>
        <taxon>Paraburkholderia</taxon>
    </lineage>
</organism>
<name>A0AAP5UWF2_9BURK</name>
<evidence type="ECO:0000313" key="2">
    <source>
        <dbReference type="Proteomes" id="UP001246473"/>
    </source>
</evidence>
<sequence length="191" mass="20652">MSTFQIHTIDSAPEPSRPVLRQLQQNFGLIPNIAGAMAESPVLIGGFIGIFQKVHSGTFTEAQIQTLLLTNAVTNACSWAVAFHTALALKEGLSSADVEAIRDGRKPADKKHAALSMLTKTAIEKRGHLSDHEVNQFIEAGFRKDQVLEVLTVLAASAITNYTGNITKPALEAPFQEHAWTAPVASRRVVQ</sequence>
<protein>
    <submittedName>
        <fullName evidence="1">Carboxymuconolactone decarboxylase family protein</fullName>
    </submittedName>
</protein>
<comment type="caution">
    <text evidence="1">The sequence shown here is derived from an EMBL/GenBank/DDBJ whole genome shotgun (WGS) entry which is preliminary data.</text>
</comment>
<dbReference type="SUPFAM" id="SSF69118">
    <property type="entry name" value="AhpD-like"/>
    <property type="match status" value="1"/>
</dbReference>
<dbReference type="InterPro" id="IPR029032">
    <property type="entry name" value="AhpD-like"/>
</dbReference>
<evidence type="ECO:0000313" key="1">
    <source>
        <dbReference type="EMBL" id="MDT8838904.1"/>
    </source>
</evidence>
<reference evidence="1" key="1">
    <citation type="submission" date="2022-08" db="EMBL/GenBank/DDBJ databases">
        <authorList>
            <person name="Kim S.-J."/>
        </authorList>
    </citation>
    <scope>NUCLEOTIDE SEQUENCE</scope>
    <source>
        <strain evidence="1">KJ</strain>
    </source>
</reference>
<proteinExistence type="predicted"/>
<dbReference type="AlphaFoldDB" id="A0AAP5UWF2"/>
<dbReference type="PANTHER" id="PTHR35446:SF3">
    <property type="entry name" value="CMD DOMAIN-CONTAINING PROTEIN"/>
    <property type="match status" value="1"/>
</dbReference>
<dbReference type="EMBL" id="JANSLM010000005">
    <property type="protein sequence ID" value="MDT8838904.1"/>
    <property type="molecule type" value="Genomic_DNA"/>
</dbReference>
<accession>A0AAP5UWF2</accession>
<dbReference type="PANTHER" id="PTHR35446">
    <property type="entry name" value="SI:CH211-175M2.5"/>
    <property type="match status" value="1"/>
</dbReference>
<dbReference type="Gene3D" id="1.20.1290.10">
    <property type="entry name" value="AhpD-like"/>
    <property type="match status" value="1"/>
</dbReference>
<gene>
    <name evidence="1" type="ORF">ParKJ_15915</name>
</gene>
<dbReference type="RefSeq" id="WP_106352436.1">
    <property type="nucleotide sequence ID" value="NZ_JANSLM010000005.1"/>
</dbReference>